<dbReference type="Pfam" id="PF01774">
    <property type="entry name" value="UreD"/>
    <property type="match status" value="1"/>
</dbReference>
<dbReference type="GO" id="GO:0016151">
    <property type="term" value="F:nickel cation binding"/>
    <property type="evidence" value="ECO:0007669"/>
    <property type="project" value="UniProtKB-UniRule"/>
</dbReference>
<accession>A0A7D6IQK6</accession>
<organism evidence="4 5">
    <name type="scientific">Thermosynechococcus sichuanensis E542</name>
    <dbReference type="NCBI Taxonomy" id="2016101"/>
    <lineage>
        <taxon>Bacteria</taxon>
        <taxon>Bacillati</taxon>
        <taxon>Cyanobacteriota</taxon>
        <taxon>Cyanophyceae</taxon>
        <taxon>Acaryochloridales</taxon>
        <taxon>Thermosynechococcaceae</taxon>
        <taxon>Thermosynechococcus</taxon>
        <taxon>Thermosynechococcus sichuanensis</taxon>
    </lineage>
</organism>
<evidence type="ECO:0000256" key="2">
    <source>
        <dbReference type="ARBA" id="ARBA00023186"/>
    </source>
</evidence>
<evidence type="ECO:0000313" key="4">
    <source>
        <dbReference type="EMBL" id="QLL29910.1"/>
    </source>
</evidence>
<protein>
    <recommendedName>
        <fullName evidence="3">Urease accessory protein UreD</fullName>
    </recommendedName>
</protein>
<sequence length="274" mass="31057">MPGWLGELELAYVWRQGQTIPVRAYASAPLKLQRSFYPEGKPICHSVILHTAGGYVGGDRLHQKITLEAQCRALLTTAAAAKVYGRAQIPVEQTIHCHVADNAVLEWLPQETIVFEGAQFHQRWRIDLAPQAQVGLWEMTRFGRTARGEAFNRGYWRSHTEVWQGGVPLWIDRQRIEGTTTMLTAMNALQGCPLMGTLAWVGREVSTQQMQRLRDLASEIQGEMGVTALVRGVVCRYRGHSMAELRRWFVAAWQLLRQGQGSHPTVCYPRVWPR</sequence>
<dbReference type="InterPro" id="IPR002669">
    <property type="entry name" value="UreD"/>
</dbReference>
<dbReference type="GO" id="GO:0005737">
    <property type="term" value="C:cytoplasm"/>
    <property type="evidence" value="ECO:0007669"/>
    <property type="project" value="UniProtKB-SubCell"/>
</dbReference>
<gene>
    <name evidence="3" type="primary">ureD</name>
    <name evidence="4" type="ORF">D3A95_04820</name>
</gene>
<dbReference type="HAMAP" id="MF_01384">
    <property type="entry name" value="UreD"/>
    <property type="match status" value="1"/>
</dbReference>
<dbReference type="PANTHER" id="PTHR33643:SF1">
    <property type="entry name" value="UREASE ACCESSORY PROTEIN D"/>
    <property type="match status" value="1"/>
</dbReference>
<reference evidence="5" key="1">
    <citation type="submission" date="2018-09" db="EMBL/GenBank/DDBJ databases">
        <title>Complete genome sequence of thermophilic cyanobacteria strain Thermosynechococcus elongatus PKUAC-SCTE542.</title>
        <authorList>
            <person name="Liang Y."/>
            <person name="Tang J."/>
            <person name="Daroch M."/>
        </authorList>
    </citation>
    <scope>NUCLEOTIDE SEQUENCE [LARGE SCALE GENOMIC DNA]</scope>
    <source>
        <strain evidence="5">E542</strain>
    </source>
</reference>
<dbReference type="Proteomes" id="UP000261812">
    <property type="component" value="Chromosome"/>
</dbReference>
<comment type="subcellular location">
    <subcellularLocation>
        <location evidence="3">Cytoplasm</location>
    </subcellularLocation>
</comment>
<name>A0A7D6IQK6_9CYAN</name>
<dbReference type="RefSeq" id="WP_181496505.1">
    <property type="nucleotide sequence ID" value="NZ_CP032152.1"/>
</dbReference>
<comment type="function">
    <text evidence="3">Required for maturation of urease via the functional incorporation of the urease nickel metallocenter.</text>
</comment>
<keyword evidence="5" id="KW-1185">Reference proteome</keyword>
<dbReference type="PANTHER" id="PTHR33643">
    <property type="entry name" value="UREASE ACCESSORY PROTEIN D"/>
    <property type="match status" value="1"/>
</dbReference>
<evidence type="ECO:0000256" key="1">
    <source>
        <dbReference type="ARBA" id="ARBA00007177"/>
    </source>
</evidence>
<comment type="subunit">
    <text evidence="3">UreD, UreF and UreG form a complex that acts as a GTP-hydrolysis-dependent molecular chaperone, activating the urease apoprotein by helping to assemble the nickel containing metallocenter of UreC. The UreE protein probably delivers the nickel.</text>
</comment>
<comment type="similarity">
    <text evidence="1 3">Belongs to the UreD family.</text>
</comment>
<keyword evidence="3" id="KW-0996">Nickel insertion</keyword>
<evidence type="ECO:0000313" key="5">
    <source>
        <dbReference type="Proteomes" id="UP000261812"/>
    </source>
</evidence>
<dbReference type="EMBL" id="CP032152">
    <property type="protein sequence ID" value="QLL29910.1"/>
    <property type="molecule type" value="Genomic_DNA"/>
</dbReference>
<keyword evidence="2 3" id="KW-0143">Chaperone</keyword>
<dbReference type="KEGG" id="tsq:D3A95_04820"/>
<dbReference type="AlphaFoldDB" id="A0A7D6IQK6"/>
<keyword evidence="3" id="KW-0963">Cytoplasm</keyword>
<proteinExistence type="inferred from homology"/>
<evidence type="ECO:0000256" key="3">
    <source>
        <dbReference type="HAMAP-Rule" id="MF_01384"/>
    </source>
</evidence>